<proteinExistence type="predicted"/>
<dbReference type="RefSeq" id="WP_229591864.1">
    <property type="nucleotide sequence ID" value="NZ_AP024485.1"/>
</dbReference>
<feature type="chain" id="PRO_5046569583" evidence="6">
    <location>
        <begin position="22"/>
        <end position="138"/>
    </location>
</feature>
<dbReference type="InterPro" id="IPR036280">
    <property type="entry name" value="Multihaem_cyt_sf"/>
</dbReference>
<keyword evidence="3" id="KW-0479">Metal-binding</keyword>
<dbReference type="Pfam" id="PF02085">
    <property type="entry name" value="Cytochrom_CIII"/>
    <property type="match status" value="1"/>
</dbReference>
<keyword evidence="5" id="KW-0408">Iron</keyword>
<dbReference type="SUPFAM" id="SSF48695">
    <property type="entry name" value="Multiheme cytochromes"/>
    <property type="match status" value="1"/>
</dbReference>
<evidence type="ECO:0000256" key="5">
    <source>
        <dbReference type="ARBA" id="ARBA00023004"/>
    </source>
</evidence>
<keyword evidence="1" id="KW-0813">Transport</keyword>
<evidence type="ECO:0000256" key="2">
    <source>
        <dbReference type="ARBA" id="ARBA00022617"/>
    </source>
</evidence>
<keyword evidence="6" id="KW-0732">Signal</keyword>
<dbReference type="InterPro" id="IPR002322">
    <property type="entry name" value="Cyt_c_III"/>
</dbReference>
<dbReference type="Proteomes" id="UP001053296">
    <property type="component" value="Chromosome"/>
</dbReference>
<accession>A0ABM7P919</accession>
<protein>
    <submittedName>
        <fullName evidence="8">Cytochrome c3</fullName>
    </submittedName>
</protein>
<keyword evidence="2" id="KW-0349">Heme</keyword>
<dbReference type="CDD" id="cd08168">
    <property type="entry name" value="Cytochrom_C3"/>
    <property type="match status" value="1"/>
</dbReference>
<feature type="domain" description="Class III cytochrome C" evidence="7">
    <location>
        <begin position="46"/>
        <end position="133"/>
    </location>
</feature>
<dbReference type="EMBL" id="AP024485">
    <property type="protein sequence ID" value="BCS89912.1"/>
    <property type="molecule type" value="Genomic_DNA"/>
</dbReference>
<feature type="signal peptide" evidence="6">
    <location>
        <begin position="1"/>
        <end position="21"/>
    </location>
</feature>
<evidence type="ECO:0000313" key="9">
    <source>
        <dbReference type="Proteomes" id="UP001053296"/>
    </source>
</evidence>
<name>A0ABM7P919_9BACT</name>
<evidence type="ECO:0000256" key="1">
    <source>
        <dbReference type="ARBA" id="ARBA00022448"/>
    </source>
</evidence>
<dbReference type="Gene3D" id="3.90.10.10">
    <property type="entry name" value="Cytochrome C3"/>
    <property type="match status" value="1"/>
</dbReference>
<evidence type="ECO:0000256" key="3">
    <source>
        <dbReference type="ARBA" id="ARBA00022723"/>
    </source>
</evidence>
<keyword evidence="4" id="KW-0249">Electron transport</keyword>
<evidence type="ECO:0000313" key="8">
    <source>
        <dbReference type="EMBL" id="BCS89912.1"/>
    </source>
</evidence>
<evidence type="ECO:0000259" key="7">
    <source>
        <dbReference type="Pfam" id="PF02085"/>
    </source>
</evidence>
<dbReference type="PRINTS" id="PR00609">
    <property type="entry name" value="CYTOCHROMEC3"/>
</dbReference>
<sequence>MKKVFIMSLLCVCFTAVLAFAQTELVSAIDAPDDDLEINVIKGNSKRDLGVTFNHSSHEDIDCFTCHHKNTVQDEPESCANCHTETDPSAQGVTSYFRAMHVKNPERTSCLSCHVEEFSGDKDLTGCVNSACHPTGLQ</sequence>
<organism evidence="8 9">
    <name type="scientific">Pseudodesulfovibrio sediminis</name>
    <dbReference type="NCBI Taxonomy" id="2810563"/>
    <lineage>
        <taxon>Bacteria</taxon>
        <taxon>Pseudomonadati</taxon>
        <taxon>Thermodesulfobacteriota</taxon>
        <taxon>Desulfovibrionia</taxon>
        <taxon>Desulfovibrionales</taxon>
        <taxon>Desulfovibrionaceae</taxon>
    </lineage>
</organism>
<keyword evidence="9" id="KW-1185">Reference proteome</keyword>
<reference evidence="8" key="1">
    <citation type="journal article" date="2022" name="Arch. Microbiol.">
        <title>Pseudodesulfovibrio sediminis sp. nov., a mesophilic and neutrophilic sulfate-reducing bacterium isolated from sediment of a brackish lake.</title>
        <authorList>
            <person name="Takahashi A."/>
            <person name="Kojima H."/>
            <person name="Watanabe M."/>
            <person name="Fukui M."/>
        </authorList>
    </citation>
    <scope>NUCLEOTIDE SEQUENCE</scope>
    <source>
        <strain evidence="8">SF6</strain>
    </source>
</reference>
<dbReference type="InterPro" id="IPR020942">
    <property type="entry name" value="Cyt_c_III_dom"/>
</dbReference>
<evidence type="ECO:0000256" key="4">
    <source>
        <dbReference type="ARBA" id="ARBA00022982"/>
    </source>
</evidence>
<evidence type="ECO:0000256" key="6">
    <source>
        <dbReference type="SAM" id="SignalP"/>
    </source>
</evidence>
<gene>
    <name evidence="8" type="ORF">PSDVSF_31540</name>
</gene>